<evidence type="ECO:0000256" key="3">
    <source>
        <dbReference type="ARBA" id="ARBA00022695"/>
    </source>
</evidence>
<comment type="caution">
    <text evidence="9">The sequence shown here is derived from an EMBL/GenBank/DDBJ whole genome shotgun (WGS) entry which is preliminary data.</text>
</comment>
<dbReference type="GO" id="GO:0006508">
    <property type="term" value="P:proteolysis"/>
    <property type="evidence" value="ECO:0007669"/>
    <property type="project" value="UniProtKB-KW"/>
</dbReference>
<sequence>MSIKNIYPLPRIDDLFEQPQGAQVFWKIDLRSGYHHMRVKEIDVQKIAFRTQYGHYEFLVMPFGLTNAPAIFMDLTNRVFKDYLNQFVVVFIDDILIYSWSRKEHKDHLRMALTVLREKKLYVKFKKCEFWLQEIAFLGYAVSGKGISLDLTKIEVMVKWAKPSNVNEV</sequence>
<keyword evidence="7" id="KW-0695">RNA-directed DNA polymerase</keyword>
<dbReference type="Gene3D" id="3.30.70.270">
    <property type="match status" value="1"/>
</dbReference>
<keyword evidence="3" id="KW-0548">Nucleotidyltransferase</keyword>
<dbReference type="Gramene" id="Jr15_07100_p1">
    <property type="protein sequence ID" value="cds.Jr15_07100_p1"/>
    <property type="gene ID" value="Jr15_07100"/>
</dbReference>
<gene>
    <name evidence="9" type="ORF">F2P56_034219</name>
</gene>
<proteinExistence type="predicted"/>
<evidence type="ECO:0000256" key="5">
    <source>
        <dbReference type="ARBA" id="ARBA00022759"/>
    </source>
</evidence>
<dbReference type="PANTHER" id="PTHR24559">
    <property type="entry name" value="TRANSPOSON TY3-I GAG-POL POLYPROTEIN"/>
    <property type="match status" value="1"/>
</dbReference>
<dbReference type="FunFam" id="3.10.10.10:FF:000007">
    <property type="entry name" value="Retrovirus-related Pol polyprotein from transposon 17.6-like Protein"/>
    <property type="match status" value="1"/>
</dbReference>
<dbReference type="PANTHER" id="PTHR24559:SF447">
    <property type="entry name" value="RNA-DIRECTED DNA POLYMERASE HOMOLOG"/>
    <property type="match status" value="1"/>
</dbReference>
<dbReference type="Gene3D" id="3.10.10.10">
    <property type="entry name" value="HIV Type 1 Reverse Transcriptase, subunit A, domain 1"/>
    <property type="match status" value="1"/>
</dbReference>
<evidence type="ECO:0000256" key="1">
    <source>
        <dbReference type="ARBA" id="ARBA00022670"/>
    </source>
</evidence>
<keyword evidence="5" id="KW-0255">Endonuclease</keyword>
<keyword evidence="1" id="KW-0645">Protease</keyword>
<feature type="domain" description="Reverse transcriptase" evidence="8">
    <location>
        <begin position="1"/>
        <end position="142"/>
    </location>
</feature>
<dbReference type="InterPro" id="IPR053134">
    <property type="entry name" value="RNA-dir_DNA_polymerase"/>
</dbReference>
<evidence type="ECO:0000259" key="8">
    <source>
        <dbReference type="PROSITE" id="PS50878"/>
    </source>
</evidence>
<dbReference type="AlphaFoldDB" id="A0A833X7J3"/>
<organism evidence="9 10">
    <name type="scientific">Juglans regia</name>
    <name type="common">English walnut</name>
    <dbReference type="NCBI Taxonomy" id="51240"/>
    <lineage>
        <taxon>Eukaryota</taxon>
        <taxon>Viridiplantae</taxon>
        <taxon>Streptophyta</taxon>
        <taxon>Embryophyta</taxon>
        <taxon>Tracheophyta</taxon>
        <taxon>Spermatophyta</taxon>
        <taxon>Magnoliopsida</taxon>
        <taxon>eudicotyledons</taxon>
        <taxon>Gunneridae</taxon>
        <taxon>Pentapetalae</taxon>
        <taxon>rosids</taxon>
        <taxon>fabids</taxon>
        <taxon>Fagales</taxon>
        <taxon>Juglandaceae</taxon>
        <taxon>Juglans</taxon>
    </lineage>
</organism>
<dbReference type="InterPro" id="IPR043128">
    <property type="entry name" value="Rev_trsase/Diguanyl_cyclase"/>
</dbReference>
<evidence type="ECO:0000256" key="2">
    <source>
        <dbReference type="ARBA" id="ARBA00022679"/>
    </source>
</evidence>
<reference evidence="9" key="1">
    <citation type="submission" date="2015-10" db="EMBL/GenBank/DDBJ databases">
        <authorList>
            <person name="Martinez-Garcia P.J."/>
            <person name="Crepeau M.W."/>
            <person name="Puiu D."/>
            <person name="Gonzalez-Ibeas D."/>
            <person name="Whalen J."/>
            <person name="Stevens K."/>
            <person name="Paul R."/>
            <person name="Butterfield T."/>
            <person name="Britton M."/>
            <person name="Reagan R."/>
            <person name="Chakraborty S."/>
            <person name="Walawage S.L."/>
            <person name="Vasquez-Gross H.A."/>
            <person name="Cardeno C."/>
            <person name="Famula R."/>
            <person name="Pratt K."/>
            <person name="Kuruganti S."/>
            <person name="Aradhya M.K."/>
            <person name="Leslie C.A."/>
            <person name="Dandekar A.M."/>
            <person name="Salzberg S.L."/>
            <person name="Wegrzyn J.L."/>
            <person name="Langley C.H."/>
            <person name="Neale D.B."/>
        </authorList>
    </citation>
    <scope>NUCLEOTIDE SEQUENCE</scope>
    <source>
        <tissue evidence="9">Leaves</tissue>
    </source>
</reference>
<dbReference type="Pfam" id="PF00078">
    <property type="entry name" value="RVT_1"/>
    <property type="match status" value="1"/>
</dbReference>
<reference evidence="9" key="2">
    <citation type="submission" date="2020-03" db="EMBL/GenBank/DDBJ databases">
        <title>Walnut 2.0.</title>
        <authorList>
            <person name="Marrano A."/>
            <person name="Britton M."/>
            <person name="Zimin A.V."/>
            <person name="Zaini P.A."/>
            <person name="Workman R."/>
            <person name="Puiu D."/>
            <person name="Bianco L."/>
            <person name="Allen B.J."/>
            <person name="Troggio M."/>
            <person name="Leslie C.A."/>
            <person name="Timp W."/>
            <person name="Dendekar A."/>
            <person name="Salzberg S.L."/>
            <person name="Neale D.B."/>
        </authorList>
    </citation>
    <scope>NUCLEOTIDE SEQUENCE</scope>
    <source>
        <tissue evidence="9">Leaves</tissue>
    </source>
</reference>
<dbReference type="Proteomes" id="UP000619265">
    <property type="component" value="Unassembled WGS sequence"/>
</dbReference>
<keyword evidence="4" id="KW-0540">Nuclease</keyword>
<protein>
    <recommendedName>
        <fullName evidence="8">Reverse transcriptase domain-containing protein</fullName>
    </recommendedName>
</protein>
<dbReference type="PROSITE" id="PS50878">
    <property type="entry name" value="RT_POL"/>
    <property type="match status" value="1"/>
</dbReference>
<evidence type="ECO:0000313" key="10">
    <source>
        <dbReference type="Proteomes" id="UP000619265"/>
    </source>
</evidence>
<dbReference type="GO" id="GO:0008233">
    <property type="term" value="F:peptidase activity"/>
    <property type="evidence" value="ECO:0007669"/>
    <property type="project" value="UniProtKB-KW"/>
</dbReference>
<dbReference type="GO" id="GO:0003964">
    <property type="term" value="F:RNA-directed DNA polymerase activity"/>
    <property type="evidence" value="ECO:0007669"/>
    <property type="project" value="UniProtKB-KW"/>
</dbReference>
<accession>A0A833X7J3</accession>
<keyword evidence="2" id="KW-0808">Transferase</keyword>
<dbReference type="SUPFAM" id="SSF56672">
    <property type="entry name" value="DNA/RNA polymerases"/>
    <property type="match status" value="1"/>
</dbReference>
<dbReference type="InterPro" id="IPR043502">
    <property type="entry name" value="DNA/RNA_pol_sf"/>
</dbReference>
<keyword evidence="6" id="KW-0378">Hydrolase</keyword>
<evidence type="ECO:0000313" key="9">
    <source>
        <dbReference type="EMBL" id="KAF5445150.1"/>
    </source>
</evidence>
<evidence type="ECO:0000256" key="6">
    <source>
        <dbReference type="ARBA" id="ARBA00022801"/>
    </source>
</evidence>
<dbReference type="InterPro" id="IPR000477">
    <property type="entry name" value="RT_dom"/>
</dbReference>
<dbReference type="GO" id="GO:0004519">
    <property type="term" value="F:endonuclease activity"/>
    <property type="evidence" value="ECO:0007669"/>
    <property type="project" value="UniProtKB-KW"/>
</dbReference>
<name>A0A833X7J3_JUGRE</name>
<evidence type="ECO:0000256" key="7">
    <source>
        <dbReference type="ARBA" id="ARBA00022918"/>
    </source>
</evidence>
<dbReference type="EMBL" id="LIHL02000015">
    <property type="protein sequence ID" value="KAF5445150.1"/>
    <property type="molecule type" value="Genomic_DNA"/>
</dbReference>
<dbReference type="CDD" id="cd01647">
    <property type="entry name" value="RT_LTR"/>
    <property type="match status" value="1"/>
</dbReference>
<evidence type="ECO:0000256" key="4">
    <source>
        <dbReference type="ARBA" id="ARBA00022722"/>
    </source>
</evidence>